<reference evidence="4" key="1">
    <citation type="journal article" date="2018" name="Gigascience">
        <title>Genome assembly of the Pink Ipe (Handroanthus impetiginosus, Bignoniaceae), a highly valued, ecologically keystone Neotropical timber forest tree.</title>
        <authorList>
            <person name="Silva-Junior O.B."/>
            <person name="Grattapaglia D."/>
            <person name="Novaes E."/>
            <person name="Collevatti R.G."/>
        </authorList>
    </citation>
    <scope>NUCLEOTIDE SEQUENCE [LARGE SCALE GENOMIC DNA]</scope>
    <source>
        <strain evidence="4">cv. UFG-1</strain>
    </source>
</reference>
<evidence type="ECO:0000313" key="4">
    <source>
        <dbReference type="Proteomes" id="UP000231279"/>
    </source>
</evidence>
<evidence type="ECO:0000313" key="3">
    <source>
        <dbReference type="EMBL" id="PIN15765.1"/>
    </source>
</evidence>
<dbReference type="InterPro" id="IPR056778">
    <property type="entry name" value="UPF0261_C"/>
</dbReference>
<dbReference type="Pfam" id="PF23189">
    <property type="entry name" value="UPF0261_C"/>
    <property type="match status" value="1"/>
</dbReference>
<name>A0A2G9HE11_9LAMI</name>
<evidence type="ECO:0000259" key="2">
    <source>
        <dbReference type="Pfam" id="PF23189"/>
    </source>
</evidence>
<feature type="domain" description="UPF0261" evidence="2">
    <location>
        <begin position="109"/>
        <end position="259"/>
    </location>
</feature>
<dbReference type="STRING" id="429701.A0A2G9HE11"/>
<dbReference type="CDD" id="cd15488">
    <property type="entry name" value="Tm-1-like"/>
    <property type="match status" value="1"/>
</dbReference>
<evidence type="ECO:0000259" key="1">
    <source>
        <dbReference type="Pfam" id="PF06792"/>
    </source>
</evidence>
<proteinExistence type="predicted"/>
<dbReference type="InterPro" id="IPR044122">
    <property type="entry name" value="UPF0261_N"/>
</dbReference>
<dbReference type="Gene3D" id="3.40.50.12020">
    <property type="entry name" value="Uncharacterised protein family UPF0261, NN domain"/>
    <property type="match status" value="1"/>
</dbReference>
<feature type="domain" description="UPF0261" evidence="1">
    <location>
        <begin position="2"/>
        <end position="41"/>
    </location>
</feature>
<comment type="caution">
    <text evidence="3">The sequence shown here is derived from an EMBL/GenBank/DDBJ whole genome shotgun (WGS) entry which is preliminary data.</text>
</comment>
<dbReference type="EMBL" id="NKXS01002016">
    <property type="protein sequence ID" value="PIN15765.1"/>
    <property type="molecule type" value="Genomic_DNA"/>
</dbReference>
<dbReference type="PANTHER" id="PTHR31862:SF1">
    <property type="entry name" value="UPF0261 DOMAIN PROTEIN (AFU_ORTHOLOGUE AFUA_1G10120)"/>
    <property type="match status" value="1"/>
</dbReference>
<accession>A0A2G9HE11</accession>
<sequence length="264" mass="28923">MHYVGTLDLVLIPSVVDICEINSVSRIVLSNVAAAFAGMVIGRVYIKRNIARGPIKRFPTVSSHGDENEKLKVSVGITMYGVTTPCVNAVKERLELEGYETLAFHATGVGGIMACDSSRFDAILDKKIPLVLTVGALDMVTFGPKATIPSNLNQRKFHQHNEQITLMRTTTDENTKFAVFIADKLNKSSSKVCACLPKLGFSAVDAPGKVFYDPDATGILIDELQRLINANEDHQVKVFQNHINDLEFANALVDSFLEISNNLK</sequence>
<dbReference type="Proteomes" id="UP000231279">
    <property type="component" value="Unassembled WGS sequence"/>
</dbReference>
<dbReference type="OrthoDB" id="909393at2759"/>
<dbReference type="PANTHER" id="PTHR31862">
    <property type="entry name" value="UPF0261 DOMAIN PROTEIN (AFU_ORTHOLOGUE AFUA_1G10120)"/>
    <property type="match status" value="1"/>
</dbReference>
<protein>
    <submittedName>
        <fullName evidence="3">Uncharacterized protein</fullName>
    </submittedName>
</protein>
<dbReference type="Pfam" id="PF06792">
    <property type="entry name" value="UPF0261"/>
    <property type="match status" value="1"/>
</dbReference>
<keyword evidence="4" id="KW-1185">Reference proteome</keyword>
<gene>
    <name evidence="3" type="ORF">CDL12_11574</name>
</gene>
<dbReference type="AlphaFoldDB" id="A0A2G9HE11"/>
<organism evidence="3 4">
    <name type="scientific">Handroanthus impetiginosus</name>
    <dbReference type="NCBI Taxonomy" id="429701"/>
    <lineage>
        <taxon>Eukaryota</taxon>
        <taxon>Viridiplantae</taxon>
        <taxon>Streptophyta</taxon>
        <taxon>Embryophyta</taxon>
        <taxon>Tracheophyta</taxon>
        <taxon>Spermatophyta</taxon>
        <taxon>Magnoliopsida</taxon>
        <taxon>eudicotyledons</taxon>
        <taxon>Gunneridae</taxon>
        <taxon>Pentapetalae</taxon>
        <taxon>asterids</taxon>
        <taxon>lamiids</taxon>
        <taxon>Lamiales</taxon>
        <taxon>Bignoniaceae</taxon>
        <taxon>Crescentiina</taxon>
        <taxon>Tabebuia alliance</taxon>
        <taxon>Handroanthus</taxon>
    </lineage>
</organism>
<dbReference type="InterPro" id="IPR051353">
    <property type="entry name" value="Tobamovirus_resist_UPF0261"/>
</dbReference>
<dbReference type="Gene3D" id="3.40.50.12030">
    <property type="entry name" value="Uncharacterised protein family UPF0261, NC domain"/>
    <property type="match status" value="2"/>
</dbReference>